<protein>
    <submittedName>
        <fullName evidence="2">Uncharacterized protein</fullName>
    </submittedName>
</protein>
<organism evidence="2 3">
    <name type="scientific">Ensete ventricosum</name>
    <name type="common">Abyssinian banana</name>
    <name type="synonym">Musa ensete</name>
    <dbReference type="NCBI Taxonomy" id="4639"/>
    <lineage>
        <taxon>Eukaryota</taxon>
        <taxon>Viridiplantae</taxon>
        <taxon>Streptophyta</taxon>
        <taxon>Embryophyta</taxon>
        <taxon>Tracheophyta</taxon>
        <taxon>Spermatophyta</taxon>
        <taxon>Magnoliopsida</taxon>
        <taxon>Liliopsida</taxon>
        <taxon>Zingiberales</taxon>
        <taxon>Musaceae</taxon>
        <taxon>Ensete</taxon>
    </lineage>
</organism>
<name>A0A426X5J5_ENSVE</name>
<feature type="region of interest" description="Disordered" evidence="1">
    <location>
        <begin position="59"/>
        <end position="124"/>
    </location>
</feature>
<dbReference type="Proteomes" id="UP000287651">
    <property type="component" value="Unassembled WGS sequence"/>
</dbReference>
<gene>
    <name evidence="2" type="ORF">B296_00057624</name>
</gene>
<evidence type="ECO:0000313" key="3">
    <source>
        <dbReference type="Proteomes" id="UP000287651"/>
    </source>
</evidence>
<dbReference type="AlphaFoldDB" id="A0A426X5J5"/>
<feature type="compositionally biased region" description="Basic residues" evidence="1">
    <location>
        <begin position="59"/>
        <end position="72"/>
    </location>
</feature>
<evidence type="ECO:0000256" key="1">
    <source>
        <dbReference type="SAM" id="MobiDB-lite"/>
    </source>
</evidence>
<evidence type="ECO:0000313" key="2">
    <source>
        <dbReference type="EMBL" id="RRT34756.1"/>
    </source>
</evidence>
<sequence>MIGVRHPKRQGMLDLSRSALVIPHELQVEPKSRAGRKSSRWQISRLPILFPSNICNLLPRKKKKKKKKKNLKGKTSTNPWNSGMPCMEEPPKDHTYDDIPTCKAKPHSLRSPLSSEVASTPMHVTARARRREPHYLYFCGS</sequence>
<proteinExistence type="predicted"/>
<reference evidence="2 3" key="1">
    <citation type="journal article" date="2014" name="Agronomy (Basel)">
        <title>A Draft Genome Sequence for Ensete ventricosum, the Drought-Tolerant Tree Against Hunger.</title>
        <authorList>
            <person name="Harrison J."/>
            <person name="Moore K.A."/>
            <person name="Paszkiewicz K."/>
            <person name="Jones T."/>
            <person name="Grant M."/>
            <person name="Ambacheew D."/>
            <person name="Muzemil S."/>
            <person name="Studholme D.J."/>
        </authorList>
    </citation>
    <scope>NUCLEOTIDE SEQUENCE [LARGE SCALE GENOMIC DNA]</scope>
</reference>
<comment type="caution">
    <text evidence="2">The sequence shown here is derived from an EMBL/GenBank/DDBJ whole genome shotgun (WGS) entry which is preliminary data.</text>
</comment>
<accession>A0A426X5J5</accession>
<dbReference type="EMBL" id="AMZH03026119">
    <property type="protein sequence ID" value="RRT34756.1"/>
    <property type="molecule type" value="Genomic_DNA"/>
</dbReference>